<reference evidence="8 9" key="1">
    <citation type="journal article" name="Nat. Commun.">
        <title>Undinarchaeota illuminate DPANN phylogeny and the impact of gene transfer on archaeal evolution.</title>
        <authorList>
            <person name="Dombrowski N."/>
            <person name="Williams T.A."/>
            <person name="Sun J."/>
            <person name="Woodcroft B.J."/>
            <person name="Lee J.H."/>
            <person name="Minh B.Q."/>
            <person name="Rinke C."/>
            <person name="Spang A."/>
        </authorList>
    </citation>
    <scope>NUCLEOTIDE SEQUENCE [LARGE SCALE GENOMIC DNA]</scope>
    <source>
        <strain evidence="8">MAG_bin1129</strain>
    </source>
</reference>
<dbReference type="GO" id="GO:0005737">
    <property type="term" value="C:cytoplasm"/>
    <property type="evidence" value="ECO:0007669"/>
    <property type="project" value="UniProtKB-SubCell"/>
</dbReference>
<dbReference type="NCBIfam" id="TIGR01656">
    <property type="entry name" value="Histidinol-ppas"/>
    <property type="match status" value="1"/>
</dbReference>
<protein>
    <recommendedName>
        <fullName evidence="6 7">D,D-heptose 1,7-bisphosphate phosphatase</fullName>
        <ecNumber evidence="7">3.1.3.-</ecNumber>
    </recommendedName>
</protein>
<keyword evidence="9" id="KW-1185">Reference proteome</keyword>
<keyword evidence="2 7" id="KW-0963">Cytoplasm</keyword>
<dbReference type="NCBIfam" id="TIGR01662">
    <property type="entry name" value="HAD-SF-IIIA"/>
    <property type="match status" value="1"/>
</dbReference>
<comment type="similarity">
    <text evidence="7">Belongs to the gmhB family.</text>
</comment>
<evidence type="ECO:0000256" key="4">
    <source>
        <dbReference type="ARBA" id="ARBA00022801"/>
    </source>
</evidence>
<evidence type="ECO:0000256" key="5">
    <source>
        <dbReference type="ARBA" id="ARBA00023277"/>
    </source>
</evidence>
<dbReference type="GO" id="GO:0005975">
    <property type="term" value="P:carbohydrate metabolic process"/>
    <property type="evidence" value="ECO:0007669"/>
    <property type="project" value="InterPro"/>
</dbReference>
<dbReference type="InterPro" id="IPR036412">
    <property type="entry name" value="HAD-like_sf"/>
</dbReference>
<organism evidence="8 9">
    <name type="scientific">Candidatus Naiadarchaeum limnaeum</name>
    <dbReference type="NCBI Taxonomy" id="2756139"/>
    <lineage>
        <taxon>Archaea</taxon>
        <taxon>Candidatus Undinarchaeota</taxon>
        <taxon>Candidatus Undinarchaeia</taxon>
        <taxon>Candidatus Naiadarchaeales</taxon>
        <taxon>Candidatus Naiadarchaeaceae</taxon>
        <taxon>Candidatus Naiadarchaeum</taxon>
    </lineage>
</organism>
<dbReference type="Proteomes" id="UP000646946">
    <property type="component" value="Unassembled WGS sequence"/>
</dbReference>
<keyword evidence="3" id="KW-0479">Metal-binding</keyword>
<dbReference type="SUPFAM" id="SSF56784">
    <property type="entry name" value="HAD-like"/>
    <property type="match status" value="1"/>
</dbReference>
<dbReference type="Gene3D" id="3.40.50.1000">
    <property type="entry name" value="HAD superfamily/HAD-like"/>
    <property type="match status" value="1"/>
</dbReference>
<evidence type="ECO:0000256" key="2">
    <source>
        <dbReference type="ARBA" id="ARBA00022490"/>
    </source>
</evidence>
<gene>
    <name evidence="8" type="primary">gmhB</name>
    <name evidence="8" type="ORF">H1016_04580</name>
</gene>
<keyword evidence="4 7" id="KW-0378">Hydrolase</keyword>
<evidence type="ECO:0000256" key="6">
    <source>
        <dbReference type="ARBA" id="ARBA00031828"/>
    </source>
</evidence>
<proteinExistence type="inferred from homology"/>
<dbReference type="PANTHER" id="PTHR42891">
    <property type="entry name" value="D-GLYCERO-BETA-D-MANNO-HEPTOSE-1,7-BISPHOSPHATE 7-PHOSPHATASE"/>
    <property type="match status" value="1"/>
</dbReference>
<name>A0A832X6E4_9ARCH</name>
<dbReference type="Pfam" id="PF13242">
    <property type="entry name" value="Hydrolase_like"/>
    <property type="match status" value="1"/>
</dbReference>
<dbReference type="CDD" id="cd07503">
    <property type="entry name" value="HAD_HisB-N"/>
    <property type="match status" value="1"/>
</dbReference>
<dbReference type="EC" id="3.1.3.-" evidence="7"/>
<dbReference type="EMBL" id="DVAB01000038">
    <property type="protein sequence ID" value="HIK00785.1"/>
    <property type="molecule type" value="Genomic_DNA"/>
</dbReference>
<dbReference type="PANTHER" id="PTHR42891:SF1">
    <property type="entry name" value="D-GLYCERO-BETA-D-MANNO-HEPTOSE-1,7-BISPHOSPHATE 7-PHOSPHATASE"/>
    <property type="match status" value="1"/>
</dbReference>
<evidence type="ECO:0000256" key="1">
    <source>
        <dbReference type="ARBA" id="ARBA00004496"/>
    </source>
</evidence>
<dbReference type="AlphaFoldDB" id="A0A832X6E4"/>
<comment type="caution">
    <text evidence="8">The sequence shown here is derived from an EMBL/GenBank/DDBJ whole genome shotgun (WGS) entry which is preliminary data.</text>
</comment>
<sequence length="196" mass="21775">MGKAKKTKKVSLKKAIFLDRDGTINEDNLNYIKSWGEFKFLPKSKSAIRQLNRAGYLVIVITNQAGVGKGLYAEKTLNEINQKMQDELKLADAHADAIYYCPHSKEEACNCRKPKTGMIDKAVKLHKIDLSKSWIVGDSVKHDIPLGKSAGLKTILVKSGRIPNQEEIMSAQPDYVVEDLMEAVQVIKGSVFGAKK</sequence>
<dbReference type="NCBIfam" id="NF006506">
    <property type="entry name" value="PRK08942.1"/>
    <property type="match status" value="1"/>
</dbReference>
<accession>A0A832X6E4</accession>
<comment type="subcellular location">
    <subcellularLocation>
        <location evidence="1 7">Cytoplasm</location>
    </subcellularLocation>
</comment>
<dbReference type="GO" id="GO:0046872">
    <property type="term" value="F:metal ion binding"/>
    <property type="evidence" value="ECO:0007669"/>
    <property type="project" value="UniProtKB-KW"/>
</dbReference>
<dbReference type="PIRSF" id="PIRSF004682">
    <property type="entry name" value="GmhB"/>
    <property type="match status" value="1"/>
</dbReference>
<evidence type="ECO:0000313" key="8">
    <source>
        <dbReference type="EMBL" id="HIK00785.1"/>
    </source>
</evidence>
<dbReference type="InterPro" id="IPR006549">
    <property type="entry name" value="HAD-SF_hydro_IIIA"/>
</dbReference>
<evidence type="ECO:0000256" key="7">
    <source>
        <dbReference type="PIRNR" id="PIRNR004682"/>
    </source>
</evidence>
<evidence type="ECO:0000313" key="9">
    <source>
        <dbReference type="Proteomes" id="UP000646946"/>
    </source>
</evidence>
<dbReference type="GO" id="GO:0016791">
    <property type="term" value="F:phosphatase activity"/>
    <property type="evidence" value="ECO:0007669"/>
    <property type="project" value="InterPro"/>
</dbReference>
<evidence type="ECO:0000256" key="3">
    <source>
        <dbReference type="ARBA" id="ARBA00022723"/>
    </source>
</evidence>
<dbReference type="InterPro" id="IPR006543">
    <property type="entry name" value="Histidinol-phos"/>
</dbReference>
<dbReference type="InterPro" id="IPR004446">
    <property type="entry name" value="Heptose_bisP_phosphatase"/>
</dbReference>
<dbReference type="InterPro" id="IPR023214">
    <property type="entry name" value="HAD_sf"/>
</dbReference>
<keyword evidence="5 7" id="KW-0119">Carbohydrate metabolism</keyword>